<feature type="non-terminal residue" evidence="1">
    <location>
        <position position="151"/>
    </location>
</feature>
<name>A0ACA9SYZ4_9GLOM</name>
<feature type="non-terminal residue" evidence="1">
    <location>
        <position position="1"/>
    </location>
</feature>
<sequence length="151" mass="17235">KTDSMVDEKYSLLVNQTFDNFLDYQSIDPEKISEAYRPEITPIVARLILLANGVVICSNDTLQDLFCGYPYRDNHCDDTAGDLHRVCGTKITRFCSNITDKDFCLNSDVMCLIHNANFRCPQVEKIEKYGINIIDLCDTTVPWALPLSNDW</sequence>
<protein>
    <submittedName>
        <fullName evidence="1">22897_t:CDS:1</fullName>
    </submittedName>
</protein>
<comment type="caution">
    <text evidence="1">The sequence shown here is derived from an EMBL/GenBank/DDBJ whole genome shotgun (WGS) entry which is preliminary data.</text>
</comment>
<evidence type="ECO:0000313" key="2">
    <source>
        <dbReference type="Proteomes" id="UP000789920"/>
    </source>
</evidence>
<gene>
    <name evidence="1" type="ORF">RPERSI_LOCUS35583</name>
</gene>
<proteinExistence type="predicted"/>
<evidence type="ECO:0000313" key="1">
    <source>
        <dbReference type="EMBL" id="CAG8849422.1"/>
    </source>
</evidence>
<reference evidence="1" key="1">
    <citation type="submission" date="2021-06" db="EMBL/GenBank/DDBJ databases">
        <authorList>
            <person name="Kallberg Y."/>
            <person name="Tangrot J."/>
            <person name="Rosling A."/>
        </authorList>
    </citation>
    <scope>NUCLEOTIDE SEQUENCE</scope>
    <source>
        <strain evidence="1">MA461A</strain>
    </source>
</reference>
<organism evidence="1 2">
    <name type="scientific">Racocetra persica</name>
    <dbReference type="NCBI Taxonomy" id="160502"/>
    <lineage>
        <taxon>Eukaryota</taxon>
        <taxon>Fungi</taxon>
        <taxon>Fungi incertae sedis</taxon>
        <taxon>Mucoromycota</taxon>
        <taxon>Glomeromycotina</taxon>
        <taxon>Glomeromycetes</taxon>
        <taxon>Diversisporales</taxon>
        <taxon>Gigasporaceae</taxon>
        <taxon>Racocetra</taxon>
    </lineage>
</organism>
<dbReference type="Proteomes" id="UP000789920">
    <property type="component" value="Unassembled WGS sequence"/>
</dbReference>
<keyword evidence="2" id="KW-1185">Reference proteome</keyword>
<dbReference type="EMBL" id="CAJVQC010165429">
    <property type="protein sequence ID" value="CAG8849422.1"/>
    <property type="molecule type" value="Genomic_DNA"/>
</dbReference>
<accession>A0ACA9SYZ4</accession>